<protein>
    <submittedName>
        <fullName evidence="2">Uncharacterized protein</fullName>
    </submittedName>
</protein>
<dbReference type="EMBL" id="NIDF01000007">
    <property type="protein sequence ID" value="TYJ58050.1"/>
    <property type="molecule type" value="Genomic_DNA"/>
</dbReference>
<proteinExistence type="predicted"/>
<evidence type="ECO:0000313" key="3">
    <source>
        <dbReference type="Proteomes" id="UP000322245"/>
    </source>
</evidence>
<sequence>MPGVNYVSSSLNRTRRKNKTPAEDSYPRLPPGYLSLKPRGMFAYLNPNPNHDSLDLSDDLTRGAAGSQVKSECVEAEDWKQEGGKKGRLHERELLQRNAQTVSEAQRQPASKLDFGFSWSEQALSSTTSRESPSAPYDVHPVSKGSHAKHVRGGGAGSGKRRKAGDDGSKKPWFLKWKAGEQQGSKTASKRKSRKTTLVSSLIGL</sequence>
<feature type="region of interest" description="Disordered" evidence="1">
    <location>
        <begin position="46"/>
        <end position="205"/>
    </location>
</feature>
<feature type="compositionally biased region" description="Polar residues" evidence="1">
    <location>
        <begin position="119"/>
        <end position="132"/>
    </location>
</feature>
<dbReference type="AlphaFoldDB" id="A0A5D3B783"/>
<feature type="compositionally biased region" description="Polar residues" evidence="1">
    <location>
        <begin position="97"/>
        <end position="109"/>
    </location>
</feature>
<dbReference type="Proteomes" id="UP000322245">
    <property type="component" value="Unassembled WGS sequence"/>
</dbReference>
<gene>
    <name evidence="2" type="ORF">B9479_001144</name>
</gene>
<evidence type="ECO:0000313" key="2">
    <source>
        <dbReference type="EMBL" id="TYJ58050.1"/>
    </source>
</evidence>
<evidence type="ECO:0000256" key="1">
    <source>
        <dbReference type="SAM" id="MobiDB-lite"/>
    </source>
</evidence>
<feature type="compositionally biased region" description="Basic and acidic residues" evidence="1">
    <location>
        <begin position="77"/>
        <end position="95"/>
    </location>
</feature>
<reference evidence="2 3" key="1">
    <citation type="submission" date="2017-05" db="EMBL/GenBank/DDBJ databases">
        <title>The Genome Sequence of Tsuchiyaea wingfieldii DSM 27421.</title>
        <authorList>
            <person name="Cuomo C."/>
            <person name="Passer A."/>
            <person name="Billmyre B."/>
            <person name="Heitman J."/>
        </authorList>
    </citation>
    <scope>NUCLEOTIDE SEQUENCE [LARGE SCALE GENOMIC DNA]</scope>
    <source>
        <strain evidence="2 3">DSM 27421</strain>
    </source>
</reference>
<organism evidence="2 3">
    <name type="scientific">Cryptococcus floricola</name>
    <dbReference type="NCBI Taxonomy" id="2591691"/>
    <lineage>
        <taxon>Eukaryota</taxon>
        <taxon>Fungi</taxon>
        <taxon>Dikarya</taxon>
        <taxon>Basidiomycota</taxon>
        <taxon>Agaricomycotina</taxon>
        <taxon>Tremellomycetes</taxon>
        <taxon>Tremellales</taxon>
        <taxon>Cryptococcaceae</taxon>
        <taxon>Cryptococcus</taxon>
    </lineage>
</organism>
<name>A0A5D3B783_9TREE</name>
<feature type="region of interest" description="Disordered" evidence="1">
    <location>
        <begin position="1"/>
        <end position="31"/>
    </location>
</feature>
<feature type="compositionally biased region" description="Polar residues" evidence="1">
    <location>
        <begin position="1"/>
        <end position="12"/>
    </location>
</feature>
<accession>A0A5D3B783</accession>
<comment type="caution">
    <text evidence="2">The sequence shown here is derived from an EMBL/GenBank/DDBJ whole genome shotgun (WGS) entry which is preliminary data.</text>
</comment>
<keyword evidence="3" id="KW-1185">Reference proteome</keyword>